<dbReference type="AlphaFoldDB" id="A0A0L8AI68"/>
<evidence type="ECO:0000313" key="2">
    <source>
        <dbReference type="EMBL" id="KOF02083.1"/>
    </source>
</evidence>
<dbReference type="GO" id="GO:0003700">
    <property type="term" value="F:DNA-binding transcription factor activity"/>
    <property type="evidence" value="ECO:0007669"/>
    <property type="project" value="InterPro"/>
</dbReference>
<dbReference type="GO" id="GO:0000976">
    <property type="term" value="F:transcription cis-regulatory region binding"/>
    <property type="evidence" value="ECO:0007669"/>
    <property type="project" value="TreeGrafter"/>
</dbReference>
<keyword evidence="1" id="KW-0479">Metal-binding</keyword>
<dbReference type="OrthoDB" id="594893at2"/>
<feature type="binding site" evidence="1">
    <location>
        <position position="96"/>
    </location>
    <ligand>
        <name>Zn(2+)</name>
        <dbReference type="ChEBI" id="CHEBI:29105"/>
    </ligand>
</feature>
<evidence type="ECO:0000313" key="3">
    <source>
        <dbReference type="Proteomes" id="UP000036908"/>
    </source>
</evidence>
<comment type="cofactor">
    <cofactor evidence="1">
        <name>Zn(2+)</name>
        <dbReference type="ChEBI" id="CHEBI:29105"/>
    </cofactor>
    <text evidence="1">Binds 1 zinc ion per subunit.</text>
</comment>
<dbReference type="GO" id="GO:1900376">
    <property type="term" value="P:regulation of secondary metabolite biosynthetic process"/>
    <property type="evidence" value="ECO:0007669"/>
    <property type="project" value="TreeGrafter"/>
</dbReference>
<organism evidence="2 3">
    <name type="scientific">Roseivirga seohaensis subsp. aquiponti</name>
    <dbReference type="NCBI Taxonomy" id="1566026"/>
    <lineage>
        <taxon>Bacteria</taxon>
        <taxon>Pseudomonadati</taxon>
        <taxon>Bacteroidota</taxon>
        <taxon>Cytophagia</taxon>
        <taxon>Cytophagales</taxon>
        <taxon>Roseivirgaceae</taxon>
        <taxon>Roseivirga</taxon>
    </lineage>
</organism>
<keyword evidence="1" id="KW-0862">Zinc</keyword>
<gene>
    <name evidence="2" type="ORF">OB69_13710</name>
</gene>
<dbReference type="PANTHER" id="PTHR33202">
    <property type="entry name" value="ZINC UPTAKE REGULATION PROTEIN"/>
    <property type="match status" value="1"/>
</dbReference>
<feature type="binding site" evidence="1">
    <location>
        <position position="132"/>
    </location>
    <ligand>
        <name>Zn(2+)</name>
        <dbReference type="ChEBI" id="CHEBI:29105"/>
    </ligand>
</feature>
<dbReference type="Proteomes" id="UP000036908">
    <property type="component" value="Unassembled WGS sequence"/>
</dbReference>
<feature type="binding site" evidence="1">
    <location>
        <position position="135"/>
    </location>
    <ligand>
        <name>Zn(2+)</name>
        <dbReference type="ChEBI" id="CHEBI:29105"/>
    </ligand>
</feature>
<dbReference type="GO" id="GO:0045892">
    <property type="term" value="P:negative regulation of DNA-templated transcription"/>
    <property type="evidence" value="ECO:0007669"/>
    <property type="project" value="TreeGrafter"/>
</dbReference>
<keyword evidence="3" id="KW-1185">Reference proteome</keyword>
<dbReference type="PANTHER" id="PTHR33202:SF22">
    <property type="entry name" value="HYDROGEN PEROXIDE SENSITIVE REPRESSOR"/>
    <property type="match status" value="1"/>
</dbReference>
<dbReference type="InterPro" id="IPR036388">
    <property type="entry name" value="WH-like_DNA-bd_sf"/>
</dbReference>
<proteinExistence type="predicted"/>
<reference evidence="3" key="1">
    <citation type="submission" date="2014-11" db="EMBL/GenBank/DDBJ databases">
        <title>Genome sequencing of Roseivirga sp. D-25.</title>
        <authorList>
            <person name="Selvaratnam C."/>
            <person name="Thevarajoo S."/>
            <person name="Goh K.M."/>
            <person name="Eee R."/>
            <person name="Chan K.-G."/>
            <person name="Chong C.S."/>
        </authorList>
    </citation>
    <scope>NUCLEOTIDE SEQUENCE [LARGE SCALE GENOMIC DNA]</scope>
    <source>
        <strain evidence="3">D-25</strain>
    </source>
</reference>
<dbReference type="Pfam" id="PF01475">
    <property type="entry name" value="FUR"/>
    <property type="match status" value="1"/>
</dbReference>
<feature type="binding site" evidence="1">
    <location>
        <position position="99"/>
    </location>
    <ligand>
        <name>Zn(2+)</name>
        <dbReference type="ChEBI" id="CHEBI:29105"/>
    </ligand>
</feature>
<dbReference type="Gene3D" id="1.10.10.10">
    <property type="entry name" value="Winged helix-like DNA-binding domain superfamily/Winged helix DNA-binding domain"/>
    <property type="match status" value="1"/>
</dbReference>
<dbReference type="InterPro" id="IPR036390">
    <property type="entry name" value="WH_DNA-bd_sf"/>
</dbReference>
<dbReference type="EMBL" id="JSVA01000016">
    <property type="protein sequence ID" value="KOF02083.1"/>
    <property type="molecule type" value="Genomic_DNA"/>
</dbReference>
<protein>
    <submittedName>
        <fullName evidence="2">Fur family transcriptional regulator</fullName>
    </submittedName>
</protein>
<dbReference type="GO" id="GO:0008270">
    <property type="term" value="F:zinc ion binding"/>
    <property type="evidence" value="ECO:0007669"/>
    <property type="project" value="TreeGrafter"/>
</dbReference>
<accession>A0A0L8AI68</accession>
<dbReference type="InterPro" id="IPR002481">
    <property type="entry name" value="FUR"/>
</dbReference>
<name>A0A0L8AI68_9BACT</name>
<evidence type="ECO:0000256" key="1">
    <source>
        <dbReference type="PIRSR" id="PIRSR602481-1"/>
    </source>
</evidence>
<comment type="caution">
    <text evidence="2">The sequence shown here is derived from an EMBL/GenBank/DDBJ whole genome shotgun (WGS) entry which is preliminary data.</text>
</comment>
<dbReference type="PATRIC" id="fig|1566026.4.peg.1048"/>
<sequence length="136" mass="15432">MNTLHEKKLLRKSIKPTAMRLLVLQTLMEQNRALSLNEIEVLFENADKSTIFRTLKTFQENYLVHRINDGSGAIKYALCDDDCICSLKDNHIHFLCTKCEKTYCLKDTPIATPTLPNGFKANFANYLIEGICSACA</sequence>
<dbReference type="RefSeq" id="WP_053224306.1">
    <property type="nucleotide sequence ID" value="NZ_JSVA01000016.1"/>
</dbReference>
<dbReference type="SUPFAM" id="SSF46785">
    <property type="entry name" value="Winged helix' DNA-binding domain"/>
    <property type="match status" value="1"/>
</dbReference>